<keyword evidence="2" id="KW-0521">NADP</keyword>
<dbReference type="Proteomes" id="UP000030753">
    <property type="component" value="Unassembled WGS sequence"/>
</dbReference>
<evidence type="ECO:0000256" key="3">
    <source>
        <dbReference type="ARBA" id="ARBA00023002"/>
    </source>
</evidence>
<dbReference type="Gene3D" id="3.40.50.720">
    <property type="entry name" value="NAD(P)-binding Rossmann-like Domain"/>
    <property type="match status" value="1"/>
</dbReference>
<gene>
    <name evidence="4" type="ORF">FOYG_00158</name>
</gene>
<evidence type="ECO:0000256" key="2">
    <source>
        <dbReference type="ARBA" id="ARBA00022857"/>
    </source>
</evidence>
<proteinExistence type="inferred from homology"/>
<dbReference type="GO" id="GO:0016491">
    <property type="term" value="F:oxidoreductase activity"/>
    <property type="evidence" value="ECO:0007669"/>
    <property type="project" value="UniProtKB-KW"/>
</dbReference>
<dbReference type="SUPFAM" id="SSF51735">
    <property type="entry name" value="NAD(P)-binding Rossmann-fold domains"/>
    <property type="match status" value="1"/>
</dbReference>
<dbReference type="AlphaFoldDB" id="W9J624"/>
<comment type="similarity">
    <text evidence="1">Belongs to the NmrA-type oxidoreductase family. Isoflavone reductase subfamily.</text>
</comment>
<dbReference type="InterPro" id="IPR036291">
    <property type="entry name" value="NAD(P)-bd_dom_sf"/>
</dbReference>
<dbReference type="PANTHER" id="PTHR47706:SF4">
    <property type="entry name" value="NMRA-LIKE DOMAIN-CONTAINING PROTEIN"/>
    <property type="match status" value="1"/>
</dbReference>
<organism evidence="4 5">
    <name type="scientific">Fusarium oxysporum NRRL 32931</name>
    <dbReference type="NCBI Taxonomy" id="660029"/>
    <lineage>
        <taxon>Eukaryota</taxon>
        <taxon>Fungi</taxon>
        <taxon>Dikarya</taxon>
        <taxon>Ascomycota</taxon>
        <taxon>Pezizomycotina</taxon>
        <taxon>Sordariomycetes</taxon>
        <taxon>Hypocreomycetidae</taxon>
        <taxon>Hypocreales</taxon>
        <taxon>Nectriaceae</taxon>
        <taxon>Fusarium</taxon>
        <taxon>Fusarium oxysporum species complex</taxon>
    </lineage>
</organism>
<name>W9J624_FUSOX</name>
<evidence type="ECO:0000313" key="4">
    <source>
        <dbReference type="EMBL" id="EWZ00275.1"/>
    </source>
</evidence>
<accession>W9J624</accession>
<reference evidence="4 5" key="1">
    <citation type="submission" date="2011-06" db="EMBL/GenBank/DDBJ databases">
        <title>The Genome Sequence of Fusarium oxysporum FOSC 3-a.</title>
        <authorList>
            <consortium name="The Broad Institute Genome Sequencing Platform"/>
            <person name="Ma L.-J."/>
            <person name="Gale L.R."/>
            <person name="Schwartz D.C."/>
            <person name="Zhou S."/>
            <person name="Corby-Kistler H."/>
            <person name="Young S.K."/>
            <person name="Zeng Q."/>
            <person name="Gargeya S."/>
            <person name="Fitzgerald M."/>
            <person name="Haas B."/>
            <person name="Abouelleil A."/>
            <person name="Alvarado L."/>
            <person name="Arachchi H.M."/>
            <person name="Berlin A."/>
            <person name="Brown A."/>
            <person name="Chapman S.B."/>
            <person name="Chen Z."/>
            <person name="Dunbar C."/>
            <person name="Freedman E."/>
            <person name="Gearin G."/>
            <person name="Gellesch M."/>
            <person name="Goldberg J."/>
            <person name="Griggs A."/>
            <person name="Gujja S."/>
            <person name="Heiman D."/>
            <person name="Howarth C."/>
            <person name="Larson L."/>
            <person name="Lui A."/>
            <person name="MacDonald P.J.P."/>
            <person name="Mehta T."/>
            <person name="Montmayeur A."/>
            <person name="Murphy C."/>
            <person name="Neiman D."/>
            <person name="Pearson M."/>
            <person name="Priest M."/>
            <person name="Roberts A."/>
            <person name="Saif S."/>
            <person name="Shea T."/>
            <person name="Shenoy N."/>
            <person name="Sisk P."/>
            <person name="Stolte C."/>
            <person name="Sykes S."/>
            <person name="Wortman J."/>
            <person name="Nusbaum C."/>
            <person name="Birren B."/>
        </authorList>
    </citation>
    <scope>NUCLEOTIDE SEQUENCE [LARGE SCALE GENOMIC DNA]</scope>
    <source>
        <strain evidence="5">FOSC 3-a</strain>
    </source>
</reference>
<dbReference type="InterPro" id="IPR051609">
    <property type="entry name" value="NmrA/Isoflavone_reductase-like"/>
</dbReference>
<dbReference type="OrthoDB" id="10000533at2759"/>
<dbReference type="HOGENOM" id="CLU_044876_0_0_1"/>
<dbReference type="PANTHER" id="PTHR47706">
    <property type="entry name" value="NMRA-LIKE FAMILY PROTEIN"/>
    <property type="match status" value="1"/>
</dbReference>
<evidence type="ECO:0008006" key="6">
    <source>
        <dbReference type="Google" id="ProtNLM"/>
    </source>
</evidence>
<evidence type="ECO:0000313" key="5">
    <source>
        <dbReference type="Proteomes" id="UP000030753"/>
    </source>
</evidence>
<evidence type="ECO:0000256" key="1">
    <source>
        <dbReference type="ARBA" id="ARBA00005725"/>
    </source>
</evidence>
<sequence length="287" mass="31890">MAHVVAVAGGQEDVSRTIVEVLGQNQQNQVLVLSRKKLDDEPTIYVDYTDVSHIRDSLEKYNVEVVISCLNVMSAGASQAEVNLARACDSSAGTHRFNASQWSIKTPPGSPLPDFSAATLAVLSQTKLEYTIVFNGHFYDYYGYPKVKTYLKHADFLVDIANKAAAVPGSGEDKVAFTYSFDVARFVDDLVNTEEKWPKHSVIIGERFSMVHDDLNKLGSLKVTELPSHVEAYKFFPKPMLQSLLAAIGLWITEGHFDLAYEGSLNQMFPHIELTSVKELIDQAWKA</sequence>
<dbReference type="Gene3D" id="3.90.25.10">
    <property type="entry name" value="UDP-galactose 4-epimerase, domain 1"/>
    <property type="match status" value="1"/>
</dbReference>
<protein>
    <recommendedName>
        <fullName evidence="6">NmrA-like domain-containing protein</fullName>
    </recommendedName>
</protein>
<keyword evidence="3" id="KW-0560">Oxidoreductase</keyword>
<dbReference type="EMBL" id="JH717839">
    <property type="protein sequence ID" value="EWZ00275.1"/>
    <property type="molecule type" value="Genomic_DNA"/>
</dbReference>